<feature type="region of interest" description="Disordered" evidence="1">
    <location>
        <begin position="322"/>
        <end position="382"/>
    </location>
</feature>
<dbReference type="Proteomes" id="UP001215598">
    <property type="component" value="Unassembled WGS sequence"/>
</dbReference>
<dbReference type="EMBL" id="JARKIB010000119">
    <property type="protein sequence ID" value="KAJ7736883.1"/>
    <property type="molecule type" value="Genomic_DNA"/>
</dbReference>
<reference evidence="2" key="1">
    <citation type="submission" date="2023-03" db="EMBL/GenBank/DDBJ databases">
        <title>Massive genome expansion in bonnet fungi (Mycena s.s.) driven by repeated elements and novel gene families across ecological guilds.</title>
        <authorList>
            <consortium name="Lawrence Berkeley National Laboratory"/>
            <person name="Harder C.B."/>
            <person name="Miyauchi S."/>
            <person name="Viragh M."/>
            <person name="Kuo A."/>
            <person name="Thoen E."/>
            <person name="Andreopoulos B."/>
            <person name="Lu D."/>
            <person name="Skrede I."/>
            <person name="Drula E."/>
            <person name="Henrissat B."/>
            <person name="Morin E."/>
            <person name="Kohler A."/>
            <person name="Barry K."/>
            <person name="LaButti K."/>
            <person name="Morin E."/>
            <person name="Salamov A."/>
            <person name="Lipzen A."/>
            <person name="Mereny Z."/>
            <person name="Hegedus B."/>
            <person name="Baldrian P."/>
            <person name="Stursova M."/>
            <person name="Weitz H."/>
            <person name="Taylor A."/>
            <person name="Grigoriev I.V."/>
            <person name="Nagy L.G."/>
            <person name="Martin F."/>
            <person name="Kauserud H."/>
        </authorList>
    </citation>
    <scope>NUCLEOTIDE SEQUENCE</scope>
    <source>
        <strain evidence="2">CBHHK182m</strain>
    </source>
</reference>
<feature type="compositionally biased region" description="Basic and acidic residues" evidence="1">
    <location>
        <begin position="326"/>
        <end position="357"/>
    </location>
</feature>
<evidence type="ECO:0000313" key="2">
    <source>
        <dbReference type="EMBL" id="KAJ7736883.1"/>
    </source>
</evidence>
<accession>A0AAD7MXS2</accession>
<protein>
    <submittedName>
        <fullName evidence="2">Uncharacterized protein</fullName>
    </submittedName>
</protein>
<keyword evidence="3" id="KW-1185">Reference proteome</keyword>
<proteinExistence type="predicted"/>
<dbReference type="AlphaFoldDB" id="A0AAD7MXS2"/>
<feature type="region of interest" description="Disordered" evidence="1">
    <location>
        <begin position="459"/>
        <end position="486"/>
    </location>
</feature>
<organism evidence="2 3">
    <name type="scientific">Mycena metata</name>
    <dbReference type="NCBI Taxonomy" id="1033252"/>
    <lineage>
        <taxon>Eukaryota</taxon>
        <taxon>Fungi</taxon>
        <taxon>Dikarya</taxon>
        <taxon>Basidiomycota</taxon>
        <taxon>Agaricomycotina</taxon>
        <taxon>Agaricomycetes</taxon>
        <taxon>Agaricomycetidae</taxon>
        <taxon>Agaricales</taxon>
        <taxon>Marasmiineae</taxon>
        <taxon>Mycenaceae</taxon>
        <taxon>Mycena</taxon>
    </lineage>
</organism>
<feature type="region of interest" description="Disordered" evidence="1">
    <location>
        <begin position="232"/>
        <end position="257"/>
    </location>
</feature>
<evidence type="ECO:0000256" key="1">
    <source>
        <dbReference type="SAM" id="MobiDB-lite"/>
    </source>
</evidence>
<feature type="region of interest" description="Disordered" evidence="1">
    <location>
        <begin position="103"/>
        <end position="124"/>
    </location>
</feature>
<sequence length="486" mass="55422">MEYYQLGGFQPAIFARPPLAEKVYQPLQRLQNSNGADIELILGIKRSGTSHLLLTADETHRLFQERNLDLRWSKSPPTPAREFESLSPIVFHDVSELSAKLAELQPKNERDRNDTSRLNKGYAGGNQGAMRAQFENSRVFYRLLRNELGKAERFSCEQRPWPGSIRVVSFCYNLWLLDSRPLDDRRRFPRILDLAWCEAQNEFGDGGEKRPLEGNMKTSEHIVFANNQRLTNPGRPRWNDRKTPPASERQRYEYDDKGATQICDPQAAAEKVCAYFGTVTQPAPGPLVLLVHDKTNALAVLTSLGVDVSRWDSELKNLIRVQQTADPRRNSRDPRRAYHDSRESGRDARRSYDDSRRRSASPGRYDRSRRRESPPPPPRQFAPVYIVDVQSMFRTMLGTHDDSESVPAIIERLRLRDVPPEGFCAGNECWMLVEAFQRMAMGSSIDDQKADWPHIPFVAPPTTDGNVDNSAVEEEEQSDYGGSDSE</sequence>
<feature type="compositionally biased region" description="Basic and acidic residues" evidence="1">
    <location>
        <begin position="106"/>
        <end position="117"/>
    </location>
</feature>
<comment type="caution">
    <text evidence="2">The sequence shown here is derived from an EMBL/GenBank/DDBJ whole genome shotgun (WGS) entry which is preliminary data.</text>
</comment>
<feature type="compositionally biased region" description="Basic and acidic residues" evidence="1">
    <location>
        <begin position="364"/>
        <end position="373"/>
    </location>
</feature>
<evidence type="ECO:0000313" key="3">
    <source>
        <dbReference type="Proteomes" id="UP001215598"/>
    </source>
</evidence>
<feature type="compositionally biased region" description="Basic and acidic residues" evidence="1">
    <location>
        <begin position="237"/>
        <end position="257"/>
    </location>
</feature>
<gene>
    <name evidence="2" type="ORF">B0H16DRAFT_1572962</name>
</gene>
<name>A0AAD7MXS2_9AGAR</name>